<dbReference type="RefSeq" id="YP_010185263.1">
    <property type="nucleotide sequence ID" value="NC_058314.1"/>
</dbReference>
<accession>A0A8E5XRD3</accession>
<proteinExistence type="inferred from homology"/>
<dbReference type="PANTHER" id="PTHR34939:SF1">
    <property type="entry name" value="PHOTOSYSTEM I REACTION CENTER SUBUNIT III, CHLOROPLASTIC"/>
    <property type="match status" value="1"/>
</dbReference>
<sequence>MVFSLDNPIKLFNGLLFFIKNYLFSIFLQMNNLKKLLLVWLTILIIPLNSYAEVAGLTKCSESSAFTKRLDSSTKKLETRIQKYEPGSPPALALKQQLNRTRQRFNRYSQSELLCGKEGLPHLITDGRWDHAVEFIIPGIMFLYITGWIGWVGRKYINKVSVASNPNEKEIIIDVPLALKVMSSGFVWPISAWQEFTSGSFLTPDSEITVSPR</sequence>
<dbReference type="GeneID" id="68216446"/>
<dbReference type="AlphaFoldDB" id="A0A8E5XRD3"/>
<dbReference type="InterPro" id="IPR003666">
    <property type="entry name" value="PSI_PsaF"/>
</dbReference>
<protein>
    <recommendedName>
        <fullName evidence="4">Photosystem I reaction center subunit III</fullName>
    </recommendedName>
    <alternativeName>
        <fullName evidence="4">PSI-F</fullName>
    </alternativeName>
</protein>
<evidence type="ECO:0000313" key="6">
    <source>
        <dbReference type="EMBL" id="QVJ99607.1"/>
    </source>
</evidence>
<feature type="transmembrane region" description="Helical" evidence="5">
    <location>
        <begin position="36"/>
        <end position="52"/>
    </location>
</feature>
<feature type="transmembrane region" description="Helical" evidence="5">
    <location>
        <begin position="135"/>
        <end position="153"/>
    </location>
</feature>
<feature type="transmembrane region" description="Helical" evidence="5">
    <location>
        <begin position="12"/>
        <end position="29"/>
    </location>
</feature>
<dbReference type="EMBL" id="MW762687">
    <property type="protein sequence ID" value="QVJ99607.1"/>
    <property type="molecule type" value="Genomic_DNA"/>
</dbReference>
<keyword evidence="2 4" id="KW-0602">Photosynthesis</keyword>
<keyword evidence="5" id="KW-0472">Membrane</keyword>
<keyword evidence="6" id="KW-0150">Chloroplast</keyword>
<geneLocation type="chloroplast" evidence="6"/>
<name>A0A8E5XRD3_9PHAE</name>
<evidence type="ECO:0000256" key="4">
    <source>
        <dbReference type="RuleBase" id="RU368107"/>
    </source>
</evidence>
<evidence type="ECO:0000256" key="1">
    <source>
        <dbReference type="ARBA" id="ARBA00008386"/>
    </source>
</evidence>
<keyword evidence="5" id="KW-0812">Transmembrane</keyword>
<dbReference type="Pfam" id="PF02507">
    <property type="entry name" value="PSI_PsaF"/>
    <property type="match status" value="1"/>
</dbReference>
<organism evidence="6">
    <name type="scientific">Ishige okamurae</name>
    <dbReference type="NCBI Taxonomy" id="233772"/>
    <lineage>
        <taxon>Eukaryota</taxon>
        <taxon>Sar</taxon>
        <taxon>Stramenopiles</taxon>
        <taxon>Ochrophyta</taxon>
        <taxon>PX clade</taxon>
        <taxon>Phaeophyceae</taxon>
        <taxon>Ectocarpales</taxon>
        <taxon>Ishigeaceae</taxon>
        <taxon>Ishige</taxon>
    </lineage>
</organism>
<gene>
    <name evidence="6" type="primary">psaF</name>
</gene>
<comment type="similarity">
    <text evidence="1 4">Belongs to the PsaF family.</text>
</comment>
<dbReference type="FunFam" id="1.10.8.110:FF:000001">
    <property type="entry name" value="Photosystem I reaction center subunit III"/>
    <property type="match status" value="1"/>
</dbReference>
<keyword evidence="3 4" id="KW-0603">Photosystem I</keyword>
<keyword evidence="5" id="KW-1133">Transmembrane helix</keyword>
<dbReference type="PANTHER" id="PTHR34939">
    <property type="entry name" value="PHOTOSYSTEM I REACTION CENTER SUBUNIT III, CHLOROPLASTIC"/>
    <property type="match status" value="1"/>
</dbReference>
<evidence type="ECO:0000256" key="2">
    <source>
        <dbReference type="ARBA" id="ARBA00022531"/>
    </source>
</evidence>
<dbReference type="GO" id="GO:0009538">
    <property type="term" value="C:photosystem I reaction center"/>
    <property type="evidence" value="ECO:0007669"/>
    <property type="project" value="UniProtKB-UniRule"/>
</dbReference>
<keyword evidence="6" id="KW-0934">Plastid</keyword>
<dbReference type="GO" id="GO:0015979">
    <property type="term" value="P:photosynthesis"/>
    <property type="evidence" value="ECO:0007669"/>
    <property type="project" value="UniProtKB-UniRule"/>
</dbReference>
<evidence type="ECO:0000256" key="5">
    <source>
        <dbReference type="SAM" id="Phobius"/>
    </source>
</evidence>
<evidence type="ECO:0000256" key="3">
    <source>
        <dbReference type="ARBA" id="ARBA00022836"/>
    </source>
</evidence>
<comment type="function">
    <text evidence="4">Participates in efficiency of electron transfer from plastocyanin to P700 (or cytochrome c553 in algae and cyanobacteria). This plastocyanin-docking protein contributes to the specific association of plastocyanin to PSI.</text>
</comment>
<reference evidence="6" key="1">
    <citation type="submission" date="2021-03" db="EMBL/GenBank/DDBJ databases">
        <title>The complete chloroplast genome of Ishige okamurae.</title>
        <authorList>
            <person name="Wang X."/>
        </authorList>
    </citation>
    <scope>NUCLEOTIDE SEQUENCE</scope>
</reference>